<keyword evidence="3" id="KW-0460">Magnesium</keyword>
<dbReference type="SUPFAM" id="SSF53649">
    <property type="entry name" value="Alkaline phosphatase-like"/>
    <property type="match status" value="1"/>
</dbReference>
<organism evidence="4 5">
    <name type="scientific">Haemaphysalis longicornis</name>
    <name type="common">Bush tick</name>
    <dbReference type="NCBI Taxonomy" id="44386"/>
    <lineage>
        <taxon>Eukaryota</taxon>
        <taxon>Metazoa</taxon>
        <taxon>Ecdysozoa</taxon>
        <taxon>Arthropoda</taxon>
        <taxon>Chelicerata</taxon>
        <taxon>Arachnida</taxon>
        <taxon>Acari</taxon>
        <taxon>Parasitiformes</taxon>
        <taxon>Ixodida</taxon>
        <taxon>Ixodoidea</taxon>
        <taxon>Ixodidae</taxon>
        <taxon>Haemaphysalinae</taxon>
        <taxon>Haemaphysalis</taxon>
    </lineage>
</organism>
<keyword evidence="5" id="KW-1185">Reference proteome</keyword>
<evidence type="ECO:0000313" key="4">
    <source>
        <dbReference type="EMBL" id="KAH9371356.1"/>
    </source>
</evidence>
<feature type="binding site" evidence="3">
    <location>
        <position position="50"/>
    </location>
    <ligand>
        <name>Mg(2+)</name>
        <dbReference type="ChEBI" id="CHEBI:18420"/>
    </ligand>
</feature>
<accession>A0A9J6GAI3</accession>
<protein>
    <recommendedName>
        <fullName evidence="1">alkaline phosphatase</fullName>
        <ecNumber evidence="1">3.1.3.1</ecNumber>
    </recommendedName>
</protein>
<dbReference type="PANTHER" id="PTHR11596">
    <property type="entry name" value="ALKALINE PHOSPHATASE"/>
    <property type="match status" value="1"/>
</dbReference>
<dbReference type="VEuPathDB" id="VectorBase:HLOH_056363"/>
<evidence type="ECO:0000313" key="5">
    <source>
        <dbReference type="Proteomes" id="UP000821853"/>
    </source>
</evidence>
<dbReference type="OrthoDB" id="6430040at2759"/>
<sequence length="110" mass="11924">MTQFYFYTWPPQGGSCHNDSSAYLTSIMQWAQDAGMWTGIVTTAKVTHATPGGSYAHTGHRDWESKVPEGCNAEDIAFQLVHRQPGSNFKVGAHDAKLSSLTAPLTGPLV</sequence>
<dbReference type="EC" id="3.1.3.1" evidence="1"/>
<keyword evidence="3" id="KW-0479">Metal-binding</keyword>
<evidence type="ECO:0000256" key="3">
    <source>
        <dbReference type="PIRSR" id="PIRSR601952-2"/>
    </source>
</evidence>
<dbReference type="Pfam" id="PF00245">
    <property type="entry name" value="Alk_phosphatase"/>
    <property type="match status" value="1"/>
</dbReference>
<evidence type="ECO:0000256" key="2">
    <source>
        <dbReference type="ARBA" id="ARBA00022553"/>
    </source>
</evidence>
<dbReference type="GO" id="GO:0004035">
    <property type="term" value="F:alkaline phosphatase activity"/>
    <property type="evidence" value="ECO:0007669"/>
    <property type="project" value="UniProtKB-EC"/>
</dbReference>
<keyword evidence="2" id="KW-0597">Phosphoprotein</keyword>
<dbReference type="Gene3D" id="3.40.720.10">
    <property type="entry name" value="Alkaline Phosphatase, subunit A"/>
    <property type="match status" value="1"/>
</dbReference>
<dbReference type="GO" id="GO:0046872">
    <property type="term" value="F:metal ion binding"/>
    <property type="evidence" value="ECO:0007669"/>
    <property type="project" value="UniProtKB-KW"/>
</dbReference>
<evidence type="ECO:0000256" key="1">
    <source>
        <dbReference type="ARBA" id="ARBA00012647"/>
    </source>
</evidence>
<dbReference type="PANTHER" id="PTHR11596:SF5">
    <property type="entry name" value="ALKALINE PHOSPHATASE"/>
    <property type="match status" value="1"/>
</dbReference>
<comment type="caution">
    <text evidence="4">The sequence shown here is derived from an EMBL/GenBank/DDBJ whole genome shotgun (WGS) entry which is preliminary data.</text>
</comment>
<gene>
    <name evidence="4" type="ORF">HPB48_003523</name>
</gene>
<dbReference type="InterPro" id="IPR017850">
    <property type="entry name" value="Alkaline_phosphatase_core_sf"/>
</dbReference>
<proteinExistence type="predicted"/>
<comment type="cofactor">
    <cofactor evidence="3">
        <name>Mg(2+)</name>
        <dbReference type="ChEBI" id="CHEBI:18420"/>
    </cofactor>
    <text evidence="3">Binds 1 Mg(2+) ion.</text>
</comment>
<dbReference type="AlphaFoldDB" id="A0A9J6GAI3"/>
<dbReference type="InterPro" id="IPR001952">
    <property type="entry name" value="Alkaline_phosphatase"/>
</dbReference>
<dbReference type="Proteomes" id="UP000821853">
    <property type="component" value="Chromosome 3"/>
</dbReference>
<feature type="binding site" evidence="3">
    <location>
        <position position="48"/>
    </location>
    <ligand>
        <name>Mg(2+)</name>
        <dbReference type="ChEBI" id="CHEBI:18420"/>
    </ligand>
</feature>
<dbReference type="EMBL" id="JABSTR010000005">
    <property type="protein sequence ID" value="KAH9371356.1"/>
    <property type="molecule type" value="Genomic_DNA"/>
</dbReference>
<name>A0A9J6GAI3_HAELO</name>
<reference evidence="4 5" key="1">
    <citation type="journal article" date="2020" name="Cell">
        <title>Large-Scale Comparative Analyses of Tick Genomes Elucidate Their Genetic Diversity and Vector Capacities.</title>
        <authorList>
            <consortium name="Tick Genome and Microbiome Consortium (TIGMIC)"/>
            <person name="Jia N."/>
            <person name="Wang J."/>
            <person name="Shi W."/>
            <person name="Du L."/>
            <person name="Sun Y."/>
            <person name="Zhan W."/>
            <person name="Jiang J.F."/>
            <person name="Wang Q."/>
            <person name="Zhang B."/>
            <person name="Ji P."/>
            <person name="Bell-Sakyi L."/>
            <person name="Cui X.M."/>
            <person name="Yuan T.T."/>
            <person name="Jiang B.G."/>
            <person name="Yang W.F."/>
            <person name="Lam T.T."/>
            <person name="Chang Q.C."/>
            <person name="Ding S.J."/>
            <person name="Wang X.J."/>
            <person name="Zhu J.G."/>
            <person name="Ruan X.D."/>
            <person name="Zhao L."/>
            <person name="Wei J.T."/>
            <person name="Ye R.Z."/>
            <person name="Que T.C."/>
            <person name="Du C.H."/>
            <person name="Zhou Y.H."/>
            <person name="Cheng J.X."/>
            <person name="Dai P.F."/>
            <person name="Guo W.B."/>
            <person name="Han X.H."/>
            <person name="Huang E.J."/>
            <person name="Li L.F."/>
            <person name="Wei W."/>
            <person name="Gao Y.C."/>
            <person name="Liu J.Z."/>
            <person name="Shao H.Z."/>
            <person name="Wang X."/>
            <person name="Wang C.C."/>
            <person name="Yang T.C."/>
            <person name="Huo Q.B."/>
            <person name="Li W."/>
            <person name="Chen H.Y."/>
            <person name="Chen S.E."/>
            <person name="Zhou L.G."/>
            <person name="Ni X.B."/>
            <person name="Tian J.H."/>
            <person name="Sheng Y."/>
            <person name="Liu T."/>
            <person name="Pan Y.S."/>
            <person name="Xia L.Y."/>
            <person name="Li J."/>
            <person name="Zhao F."/>
            <person name="Cao W.C."/>
        </authorList>
    </citation>
    <scope>NUCLEOTIDE SEQUENCE [LARGE SCALE GENOMIC DNA]</scope>
    <source>
        <strain evidence="4">HaeL-2018</strain>
    </source>
</reference>